<dbReference type="GO" id="GO:0000166">
    <property type="term" value="F:nucleotide binding"/>
    <property type="evidence" value="ECO:0007669"/>
    <property type="project" value="UniProtKB-KW"/>
</dbReference>
<keyword evidence="2" id="KW-0694">RNA-binding</keyword>
<evidence type="ECO:0000259" key="3">
    <source>
        <dbReference type="Pfam" id="PF08652"/>
    </source>
</evidence>
<dbReference type="EC" id="3.6.1.-" evidence="2"/>
<comment type="cofactor">
    <cofactor evidence="2">
        <name>a divalent metal cation</name>
        <dbReference type="ChEBI" id="CHEBI:60240"/>
    </cofactor>
</comment>
<dbReference type="EMBL" id="NCKU01000976">
    <property type="protein sequence ID" value="RWS13483.1"/>
    <property type="molecule type" value="Genomic_DNA"/>
</dbReference>
<keyword evidence="2" id="KW-0547">Nucleotide-binding</keyword>
<keyword evidence="2" id="KW-0378">Hydrolase</keyword>
<comment type="similarity">
    <text evidence="1 2">Belongs to the DXO/Dom3Z family.</text>
</comment>
<comment type="caution">
    <text evidence="4">The sequence shown here is derived from an EMBL/GenBank/DDBJ whole genome shotgun (WGS) entry which is preliminary data.</text>
</comment>
<dbReference type="PANTHER" id="PTHR12395">
    <property type="entry name" value="DOM-3 RELATED"/>
    <property type="match status" value="1"/>
</dbReference>
<evidence type="ECO:0000256" key="2">
    <source>
        <dbReference type="RuleBase" id="RU367113"/>
    </source>
</evidence>
<keyword evidence="2" id="KW-0539">Nucleus</keyword>
<keyword evidence="5" id="KW-1185">Reference proteome</keyword>
<name>A0A3S3P6Y9_9ACAR</name>
<organism evidence="4 5">
    <name type="scientific">Dinothrombium tinctorium</name>
    <dbReference type="NCBI Taxonomy" id="1965070"/>
    <lineage>
        <taxon>Eukaryota</taxon>
        <taxon>Metazoa</taxon>
        <taxon>Ecdysozoa</taxon>
        <taxon>Arthropoda</taxon>
        <taxon>Chelicerata</taxon>
        <taxon>Arachnida</taxon>
        <taxon>Acari</taxon>
        <taxon>Acariformes</taxon>
        <taxon>Trombidiformes</taxon>
        <taxon>Prostigmata</taxon>
        <taxon>Anystina</taxon>
        <taxon>Parasitengona</taxon>
        <taxon>Trombidioidea</taxon>
        <taxon>Trombidiidae</taxon>
        <taxon>Dinothrombium</taxon>
    </lineage>
</organism>
<dbReference type="GO" id="GO:0005634">
    <property type="term" value="C:nucleus"/>
    <property type="evidence" value="ECO:0007669"/>
    <property type="project" value="UniProtKB-SubCell"/>
</dbReference>
<comment type="subcellular location">
    <subcellularLocation>
        <location evidence="2">Nucleus</location>
    </subcellularLocation>
</comment>
<dbReference type="OrthoDB" id="10020793at2759"/>
<accession>A0A3S3P6Y9</accession>
<dbReference type="GO" id="GO:0005829">
    <property type="term" value="C:cytosol"/>
    <property type="evidence" value="ECO:0007669"/>
    <property type="project" value="TreeGrafter"/>
</dbReference>
<keyword evidence="2" id="KW-0479">Metal-binding</keyword>
<dbReference type="InterPro" id="IPR039039">
    <property type="entry name" value="RAI1-like_fam"/>
</dbReference>
<dbReference type="GO" id="GO:0046872">
    <property type="term" value="F:metal ion binding"/>
    <property type="evidence" value="ECO:0007669"/>
    <property type="project" value="UniProtKB-KW"/>
</dbReference>
<comment type="function">
    <text evidence="2">Decapping enzyme for NAD-capped RNAs: specifically hydrolyzes the nicotinamide adenine dinucleotide (NAD) cap from a subset of RNAs by removing the entire NAD moiety from the 5'-end of an NAD-capped RNA.</text>
</comment>
<proteinExistence type="inferred from homology"/>
<gene>
    <name evidence="4" type="ORF">B4U79_14296</name>
</gene>
<dbReference type="GO" id="GO:0034353">
    <property type="term" value="F:mRNA 5'-diphosphatase activity"/>
    <property type="evidence" value="ECO:0007669"/>
    <property type="project" value="TreeGrafter"/>
</dbReference>
<dbReference type="GO" id="GO:0000956">
    <property type="term" value="P:nuclear-transcribed mRNA catabolic process"/>
    <property type="evidence" value="ECO:0007669"/>
    <property type="project" value="TreeGrafter"/>
</dbReference>
<dbReference type="InterPro" id="IPR013961">
    <property type="entry name" value="RAI1"/>
</dbReference>
<dbReference type="STRING" id="1965070.A0A3S3P6Y9"/>
<dbReference type="AlphaFoldDB" id="A0A3S3P6Y9"/>
<sequence>MAEKFAKVESENDAFHSKLSVRNAVKNKSISLRKPANIGCYSLEAKNTQTKSYSEDLTQLRYLYLPTEDCFCFDLNDGYNECIHWGEPDSEGLSHMFKWILNNRSKFKLANEKQAGQSLNTDFVCFRGLIAQIMSTPYERNEDWCIHATKFNGTIYLINKVTERKKAVEANRDDSCNRACFAGFRFEHYICTKKPGTMPKKNLIDTNISQNQLCAVFRTRLNTHSCVYAAEMDCIESDNPKILNFIEIKTTKEFESKRQYDNFRRYKILKWWAQSYLVGIKTIVCGYRDERNYVRKIERFSVDRLRELGEEYWSPNICLNFLDTFFTFVKQCAYVDDPKRVFEFYCDPLNKEITCRELKEEEYRFVPDCDIRFVQLKAKV</sequence>
<dbReference type="GO" id="GO:0004518">
    <property type="term" value="F:nuclease activity"/>
    <property type="evidence" value="ECO:0007669"/>
    <property type="project" value="UniProtKB-KW"/>
</dbReference>
<evidence type="ECO:0000256" key="1">
    <source>
        <dbReference type="ARBA" id="ARBA00006562"/>
    </source>
</evidence>
<evidence type="ECO:0000313" key="5">
    <source>
        <dbReference type="Proteomes" id="UP000285301"/>
    </source>
</evidence>
<dbReference type="Proteomes" id="UP000285301">
    <property type="component" value="Unassembled WGS sequence"/>
</dbReference>
<dbReference type="PANTHER" id="PTHR12395:SF9">
    <property type="entry name" value="DECAPPING AND EXORIBONUCLEASE PROTEIN"/>
    <property type="match status" value="1"/>
</dbReference>
<keyword evidence="2" id="KW-0540">Nuclease</keyword>
<reference evidence="4 5" key="1">
    <citation type="journal article" date="2018" name="Gigascience">
        <title>Genomes of trombidid mites reveal novel predicted allergens and laterally-transferred genes associated with secondary metabolism.</title>
        <authorList>
            <person name="Dong X."/>
            <person name="Chaisiri K."/>
            <person name="Xia D."/>
            <person name="Armstrong S.D."/>
            <person name="Fang Y."/>
            <person name="Donnelly M.J."/>
            <person name="Kadowaki T."/>
            <person name="McGarry J.W."/>
            <person name="Darby A.C."/>
            <person name="Makepeace B.L."/>
        </authorList>
    </citation>
    <scope>NUCLEOTIDE SEQUENCE [LARGE SCALE GENOMIC DNA]</scope>
    <source>
        <strain evidence="4">UoL-WK</strain>
    </source>
</reference>
<dbReference type="GO" id="GO:0003723">
    <property type="term" value="F:RNA binding"/>
    <property type="evidence" value="ECO:0007669"/>
    <property type="project" value="UniProtKB-KW"/>
</dbReference>
<dbReference type="Pfam" id="PF08652">
    <property type="entry name" value="RAI1"/>
    <property type="match status" value="1"/>
</dbReference>
<protein>
    <recommendedName>
        <fullName evidence="2">Decapping nuclease</fullName>
        <ecNumber evidence="2">3.6.1.-</ecNumber>
    </recommendedName>
</protein>
<dbReference type="GO" id="GO:0110155">
    <property type="term" value="P:NAD-cap decapping"/>
    <property type="evidence" value="ECO:0007669"/>
    <property type="project" value="TreeGrafter"/>
</dbReference>
<evidence type="ECO:0000313" key="4">
    <source>
        <dbReference type="EMBL" id="RWS13483.1"/>
    </source>
</evidence>
<feature type="domain" description="RAI1-like" evidence="3">
    <location>
        <begin position="33"/>
        <end position="368"/>
    </location>
</feature>